<dbReference type="PANTHER" id="PTHR24322:SF736">
    <property type="entry name" value="RETINOL DEHYDROGENASE 10"/>
    <property type="match status" value="1"/>
</dbReference>
<dbReference type="RefSeq" id="WP_394828215.1">
    <property type="nucleotide sequence ID" value="NZ_CP089984.1"/>
</dbReference>
<dbReference type="InterPro" id="IPR036291">
    <property type="entry name" value="NAD(P)-bd_dom_sf"/>
</dbReference>
<protein>
    <submittedName>
        <fullName evidence="4">SDR family NAD(P)-dependent oxidoreductase</fullName>
    </submittedName>
</protein>
<evidence type="ECO:0000256" key="3">
    <source>
        <dbReference type="RuleBase" id="RU000363"/>
    </source>
</evidence>
<accession>A0ABZ2M7V5</accession>
<proteinExistence type="inferred from homology"/>
<dbReference type="EMBL" id="CP089984">
    <property type="protein sequence ID" value="WXB18582.1"/>
    <property type="molecule type" value="Genomic_DNA"/>
</dbReference>
<keyword evidence="2" id="KW-0560">Oxidoreductase</keyword>
<dbReference type="Pfam" id="PF00106">
    <property type="entry name" value="adh_short"/>
    <property type="match status" value="1"/>
</dbReference>
<dbReference type="PRINTS" id="PR00080">
    <property type="entry name" value="SDRFAMILY"/>
</dbReference>
<dbReference type="PROSITE" id="PS00061">
    <property type="entry name" value="ADH_SHORT"/>
    <property type="match status" value="1"/>
</dbReference>
<evidence type="ECO:0000313" key="4">
    <source>
        <dbReference type="EMBL" id="WXB18582.1"/>
    </source>
</evidence>
<dbReference type="Proteomes" id="UP001370348">
    <property type="component" value="Chromosome"/>
</dbReference>
<dbReference type="NCBIfam" id="NF004843">
    <property type="entry name" value="PRK06194.1"/>
    <property type="match status" value="1"/>
</dbReference>
<comment type="similarity">
    <text evidence="1 3">Belongs to the short-chain dehydrogenases/reductases (SDR) family.</text>
</comment>
<evidence type="ECO:0000256" key="1">
    <source>
        <dbReference type="ARBA" id="ARBA00006484"/>
    </source>
</evidence>
<evidence type="ECO:0000313" key="5">
    <source>
        <dbReference type="Proteomes" id="UP001370348"/>
    </source>
</evidence>
<dbReference type="PRINTS" id="PR00081">
    <property type="entry name" value="GDHRDH"/>
</dbReference>
<keyword evidence="5" id="KW-1185">Reference proteome</keyword>
<organism evidence="4 5">
    <name type="scientific">Pendulispora albinea</name>
    <dbReference type="NCBI Taxonomy" id="2741071"/>
    <lineage>
        <taxon>Bacteria</taxon>
        <taxon>Pseudomonadati</taxon>
        <taxon>Myxococcota</taxon>
        <taxon>Myxococcia</taxon>
        <taxon>Myxococcales</taxon>
        <taxon>Sorangiineae</taxon>
        <taxon>Pendulisporaceae</taxon>
        <taxon>Pendulispora</taxon>
    </lineage>
</organism>
<evidence type="ECO:0000256" key="2">
    <source>
        <dbReference type="ARBA" id="ARBA00023002"/>
    </source>
</evidence>
<dbReference type="Gene3D" id="3.40.50.720">
    <property type="entry name" value="NAD(P)-binding Rossmann-like Domain"/>
    <property type="match status" value="1"/>
</dbReference>
<dbReference type="SUPFAM" id="SSF51735">
    <property type="entry name" value="NAD(P)-binding Rossmann-fold domains"/>
    <property type="match status" value="1"/>
</dbReference>
<sequence>MKDFHGRIAVVTGAASGIGRELALSCARAGMSVVLADVDEEGTAATGELLAPLLAPSGAAALSVRCDVSKDEQVRELSERAFERFGAVHLLFNNAGVGVLGPAWTTTAEDWQWVLGINVMGVVHGIRHFVPRMIAQNGEGHVVNTASVAGLVSVPGSSVYCVSKHAVVTLSECLHHDLRVAGSTLGVSVLCPAYVNTGIADSDRNRPQELRATNPHASEYDIILRRALLAGKLTAADVAAVTLEAIAQERFYVLPHGKIKAAIETRMRDILDDRNPTNTVPVGAKGEPR</sequence>
<dbReference type="InterPro" id="IPR020904">
    <property type="entry name" value="Sc_DH/Rdtase_CS"/>
</dbReference>
<dbReference type="CDD" id="cd05233">
    <property type="entry name" value="SDR_c"/>
    <property type="match status" value="1"/>
</dbReference>
<reference evidence="4 5" key="1">
    <citation type="submission" date="2021-12" db="EMBL/GenBank/DDBJ databases">
        <title>Discovery of the Pendulisporaceae a myxobacterial family with distinct sporulation behavior and unique specialized metabolism.</title>
        <authorList>
            <person name="Garcia R."/>
            <person name="Popoff A."/>
            <person name="Bader C.D."/>
            <person name="Loehr J."/>
            <person name="Walesch S."/>
            <person name="Walt C."/>
            <person name="Boldt J."/>
            <person name="Bunk B."/>
            <person name="Haeckl F.J.F.P.J."/>
            <person name="Gunesch A.P."/>
            <person name="Birkelbach J."/>
            <person name="Nuebel U."/>
            <person name="Pietschmann T."/>
            <person name="Bach T."/>
            <person name="Mueller R."/>
        </authorList>
    </citation>
    <scope>NUCLEOTIDE SEQUENCE [LARGE SCALE GENOMIC DNA]</scope>
    <source>
        <strain evidence="4 5">MSr11954</strain>
    </source>
</reference>
<dbReference type="PANTHER" id="PTHR24322">
    <property type="entry name" value="PKSB"/>
    <property type="match status" value="1"/>
</dbReference>
<dbReference type="InterPro" id="IPR002347">
    <property type="entry name" value="SDR_fam"/>
</dbReference>
<gene>
    <name evidence="4" type="ORF">LZC94_15240</name>
</gene>
<name>A0ABZ2M7V5_9BACT</name>